<evidence type="ECO:0000256" key="6">
    <source>
        <dbReference type="RuleBase" id="RU003690"/>
    </source>
</evidence>
<dbReference type="Proteomes" id="UP001153712">
    <property type="component" value="Chromosome 12"/>
</dbReference>
<protein>
    <recommendedName>
        <fullName evidence="9">Glycoside hydrolase family 1</fullName>
    </recommendedName>
</protein>
<reference evidence="7" key="1">
    <citation type="submission" date="2022-01" db="EMBL/GenBank/DDBJ databases">
        <authorList>
            <person name="King R."/>
        </authorList>
    </citation>
    <scope>NUCLEOTIDE SEQUENCE</scope>
</reference>
<evidence type="ECO:0000313" key="8">
    <source>
        <dbReference type="Proteomes" id="UP001153712"/>
    </source>
</evidence>
<proteinExistence type="inferred from homology"/>
<evidence type="ECO:0000313" key="7">
    <source>
        <dbReference type="EMBL" id="CAG9856284.1"/>
    </source>
</evidence>
<keyword evidence="4" id="KW-0325">Glycoprotein</keyword>
<dbReference type="EMBL" id="OU900105">
    <property type="protein sequence ID" value="CAG9856284.1"/>
    <property type="molecule type" value="Genomic_DNA"/>
</dbReference>
<dbReference type="AlphaFoldDB" id="A0A9N9THC9"/>
<dbReference type="OrthoDB" id="6666096at2759"/>
<evidence type="ECO:0000256" key="2">
    <source>
        <dbReference type="ARBA" id="ARBA00011738"/>
    </source>
</evidence>
<dbReference type="GO" id="GO:0005975">
    <property type="term" value="P:carbohydrate metabolic process"/>
    <property type="evidence" value="ECO:0007669"/>
    <property type="project" value="InterPro"/>
</dbReference>
<evidence type="ECO:0000256" key="4">
    <source>
        <dbReference type="ARBA" id="ARBA00023180"/>
    </source>
</evidence>
<dbReference type="GO" id="GO:0008422">
    <property type="term" value="F:beta-glucosidase activity"/>
    <property type="evidence" value="ECO:0007669"/>
    <property type="project" value="TreeGrafter"/>
</dbReference>
<evidence type="ECO:0008006" key="9">
    <source>
        <dbReference type="Google" id="ProtNLM"/>
    </source>
</evidence>
<keyword evidence="3" id="KW-0378">Hydrolase</keyword>
<dbReference type="PRINTS" id="PR00131">
    <property type="entry name" value="GLHYDRLASE1"/>
</dbReference>
<evidence type="ECO:0000256" key="3">
    <source>
        <dbReference type="ARBA" id="ARBA00022801"/>
    </source>
</evidence>
<dbReference type="PANTHER" id="PTHR10353:SF36">
    <property type="entry name" value="LP05116P"/>
    <property type="match status" value="1"/>
</dbReference>
<name>A0A9N9THC9_PHYSR</name>
<keyword evidence="8" id="KW-1185">Reference proteome</keyword>
<dbReference type="PROSITE" id="PS00653">
    <property type="entry name" value="GLYCOSYL_HYDROL_F1_2"/>
    <property type="match status" value="1"/>
</dbReference>
<dbReference type="SUPFAM" id="SSF51445">
    <property type="entry name" value="(Trans)glycosidases"/>
    <property type="match status" value="1"/>
</dbReference>
<dbReference type="InterPro" id="IPR033132">
    <property type="entry name" value="GH_1_N_CS"/>
</dbReference>
<dbReference type="FunFam" id="3.20.20.80:FF:000013">
    <property type="entry name" value="lactase-phlorizin hydrolase"/>
    <property type="match status" value="1"/>
</dbReference>
<comment type="similarity">
    <text evidence="1 6">Belongs to the glycosyl hydrolase 1 family.</text>
</comment>
<evidence type="ECO:0000256" key="5">
    <source>
        <dbReference type="ARBA" id="ARBA00023295"/>
    </source>
</evidence>
<accession>A0A9N9THC9</accession>
<dbReference type="InterPro" id="IPR001360">
    <property type="entry name" value="Glyco_hydro_1"/>
</dbReference>
<dbReference type="PANTHER" id="PTHR10353">
    <property type="entry name" value="GLYCOSYL HYDROLASE"/>
    <property type="match status" value="1"/>
</dbReference>
<evidence type="ECO:0000256" key="1">
    <source>
        <dbReference type="ARBA" id="ARBA00010838"/>
    </source>
</evidence>
<organism evidence="7 8">
    <name type="scientific">Phyllotreta striolata</name>
    <name type="common">Striped flea beetle</name>
    <name type="synonym">Crioceris striolata</name>
    <dbReference type="NCBI Taxonomy" id="444603"/>
    <lineage>
        <taxon>Eukaryota</taxon>
        <taxon>Metazoa</taxon>
        <taxon>Ecdysozoa</taxon>
        <taxon>Arthropoda</taxon>
        <taxon>Hexapoda</taxon>
        <taxon>Insecta</taxon>
        <taxon>Pterygota</taxon>
        <taxon>Neoptera</taxon>
        <taxon>Endopterygota</taxon>
        <taxon>Coleoptera</taxon>
        <taxon>Polyphaga</taxon>
        <taxon>Cucujiformia</taxon>
        <taxon>Chrysomeloidea</taxon>
        <taxon>Chrysomelidae</taxon>
        <taxon>Galerucinae</taxon>
        <taxon>Alticini</taxon>
        <taxon>Phyllotreta</taxon>
    </lineage>
</organism>
<gene>
    <name evidence="7" type="ORF">PHYEVI_LOCUS2710</name>
</gene>
<keyword evidence="5" id="KW-0326">Glycosidase</keyword>
<comment type="subunit">
    <text evidence="2">Homodimer.</text>
</comment>
<dbReference type="Pfam" id="PF00232">
    <property type="entry name" value="Glyco_hydro_1"/>
    <property type="match status" value="1"/>
</dbReference>
<dbReference type="InterPro" id="IPR017853">
    <property type="entry name" value="GH"/>
</dbReference>
<sequence length="550" mass="64243">MEGILLVYLYKKVRCYNLIVVSEVKMLSPFYLWLAVIFIISRSNASHLKNNGVFPKKFIFGAATAAYQIEGAWNEDGKGESVWDEFVHRSPSPIANNETGDVACDSYHRWKEDLHLVSNLGMQYYRFSIAWTRLFPDGYVGKKINQAGLIYYKKLIQEVVKLGLMPVVTLFHWDLPLKLYQDGISWTNDSIIDIYVNYTRQVIKHFPEVSIWITVNEPRIYCRYSYGLGTLAPGIKESGILDYQCSYVILKAHAAVYRMYKKEFPLYKAPMSIVVDCQWYEPETNKTADIQAADRQQQFECGMYYHPVFIGDWPSVVVERVAERSKKEGYKKSRLPKFTMEEIKFIRGTHDYLAVNHYYTFLAADEPEAPYNHTDYDNDVRVINSRSPDWALASNKYAIVPWGVRRVLNWLKQQYGNNMIIITEMGTSDDGSSLNDYERINFYCDYFCEILEAMQIDRVKVIGLSVWSLMDNFEWNAGYASHFGLYNINFHNDTTLRRTPKRSVGFFKMLNKTRKLHCSGYKGNWTEPNWGPHGKEHYSYDNRLHRSHKL</sequence>
<dbReference type="Gene3D" id="3.20.20.80">
    <property type="entry name" value="Glycosidases"/>
    <property type="match status" value="1"/>
</dbReference>